<gene>
    <name evidence="5" type="ORF">Pen02_27290</name>
</gene>
<evidence type="ECO:0000313" key="5">
    <source>
        <dbReference type="EMBL" id="GIG87793.1"/>
    </source>
</evidence>
<dbReference type="InterPro" id="IPR038261">
    <property type="entry name" value="GPP34-like_sf"/>
</dbReference>
<dbReference type="RefSeq" id="WP_203866345.1">
    <property type="nucleotide sequence ID" value="NZ_BONW01000013.1"/>
</dbReference>
<dbReference type="Proteomes" id="UP000646749">
    <property type="component" value="Unassembled WGS sequence"/>
</dbReference>
<comment type="caution">
    <text evidence="5">The sequence shown here is derived from an EMBL/GenBank/DDBJ whole genome shotgun (WGS) entry which is preliminary data.</text>
</comment>
<evidence type="ECO:0000313" key="6">
    <source>
        <dbReference type="Proteomes" id="UP000646749"/>
    </source>
</evidence>
<dbReference type="Gene3D" id="1.10.3630.10">
    <property type="entry name" value="yeast vps74-n-term truncation variant domain like"/>
    <property type="match status" value="1"/>
</dbReference>
<proteinExistence type="predicted"/>
<keyword evidence="3" id="KW-0446">Lipid-binding</keyword>
<protein>
    <recommendedName>
        <fullName evidence="7">GPP34 family phosphoprotein</fullName>
    </recommendedName>
</protein>
<evidence type="ECO:0008006" key="7">
    <source>
        <dbReference type="Google" id="ProtNLM"/>
    </source>
</evidence>
<name>A0ABQ4DZB0_9ACTN</name>
<evidence type="ECO:0000256" key="3">
    <source>
        <dbReference type="ARBA" id="ARBA00023121"/>
    </source>
</evidence>
<evidence type="ECO:0000256" key="4">
    <source>
        <dbReference type="ARBA" id="ARBA00023136"/>
    </source>
</evidence>
<keyword evidence="6" id="KW-1185">Reference proteome</keyword>
<comment type="subcellular location">
    <subcellularLocation>
        <location evidence="1">Golgi apparatus membrane</location>
        <topology evidence="1">Peripheral membrane protein</topology>
        <orientation evidence="1">Cytoplasmic side</orientation>
    </subcellularLocation>
</comment>
<evidence type="ECO:0000256" key="1">
    <source>
        <dbReference type="ARBA" id="ARBA00004255"/>
    </source>
</evidence>
<accession>A0ABQ4DZB0</accession>
<sequence length="234" mass="24659">MAETDAPTLAEDLLLLLFQPDAGLRPGAGVIAGENTLFYVLAGAVLADLALAEQVETERGRTGATLVKAVESRPPSDEILRATWDYILEKPRNVQTVLAAKGPHLRGPLLDRLVERGDLRRRSRKSLGVFTTTSLEDGGTGRRAGLLADVRAVLVDGADPQPRVAALAALISGSGTLPQFHPGIPWGTPVITRAKELKQGNWGAEAAAEAVTRTVTAIVVSSVVVATTVLPQQP</sequence>
<reference evidence="5 6" key="1">
    <citation type="submission" date="2021-01" db="EMBL/GenBank/DDBJ databases">
        <title>Whole genome shotgun sequence of Plantactinospora endophytica NBRC 110450.</title>
        <authorList>
            <person name="Komaki H."/>
            <person name="Tamura T."/>
        </authorList>
    </citation>
    <scope>NUCLEOTIDE SEQUENCE [LARGE SCALE GENOMIC DNA]</scope>
    <source>
        <strain evidence="5 6">NBRC 110450</strain>
    </source>
</reference>
<keyword evidence="4" id="KW-0472">Membrane</keyword>
<organism evidence="5 6">
    <name type="scientific">Plantactinospora endophytica</name>
    <dbReference type="NCBI Taxonomy" id="673535"/>
    <lineage>
        <taxon>Bacteria</taxon>
        <taxon>Bacillati</taxon>
        <taxon>Actinomycetota</taxon>
        <taxon>Actinomycetes</taxon>
        <taxon>Micromonosporales</taxon>
        <taxon>Micromonosporaceae</taxon>
        <taxon>Plantactinospora</taxon>
    </lineage>
</organism>
<dbReference type="Pfam" id="PF05719">
    <property type="entry name" value="GPP34"/>
    <property type="match status" value="1"/>
</dbReference>
<keyword evidence="2" id="KW-0333">Golgi apparatus</keyword>
<evidence type="ECO:0000256" key="2">
    <source>
        <dbReference type="ARBA" id="ARBA00023034"/>
    </source>
</evidence>
<dbReference type="InterPro" id="IPR008628">
    <property type="entry name" value="GPP34-like"/>
</dbReference>
<dbReference type="EMBL" id="BONW01000013">
    <property type="protein sequence ID" value="GIG87793.1"/>
    <property type="molecule type" value="Genomic_DNA"/>
</dbReference>